<evidence type="ECO:0000313" key="2">
    <source>
        <dbReference type="EMBL" id="MBB5932506.1"/>
    </source>
</evidence>
<dbReference type="AlphaFoldDB" id="A0A7W9UVP9"/>
<feature type="compositionally biased region" description="Basic and acidic residues" evidence="1">
    <location>
        <begin position="65"/>
        <end position="74"/>
    </location>
</feature>
<evidence type="ECO:0000256" key="1">
    <source>
        <dbReference type="SAM" id="MobiDB-lite"/>
    </source>
</evidence>
<proteinExistence type="predicted"/>
<dbReference type="RefSeq" id="WP_184974989.1">
    <property type="nucleotide sequence ID" value="NZ_BAAAWF010000079.1"/>
</dbReference>
<gene>
    <name evidence="2" type="ORF">FHS34_008016</name>
</gene>
<accession>A0A7W9UVP9</accession>
<dbReference type="Proteomes" id="UP000585836">
    <property type="component" value="Unassembled WGS sequence"/>
</dbReference>
<dbReference type="EMBL" id="JACHJK010000027">
    <property type="protein sequence ID" value="MBB5932506.1"/>
    <property type="molecule type" value="Genomic_DNA"/>
</dbReference>
<feature type="compositionally biased region" description="Basic residues" evidence="1">
    <location>
        <begin position="1"/>
        <end position="10"/>
    </location>
</feature>
<evidence type="ECO:0000313" key="3">
    <source>
        <dbReference type="Proteomes" id="UP000585836"/>
    </source>
</evidence>
<reference evidence="2 3" key="1">
    <citation type="submission" date="2020-08" db="EMBL/GenBank/DDBJ databases">
        <title>Genomic Encyclopedia of Type Strains, Phase III (KMG-III): the genomes of soil and plant-associated and newly described type strains.</title>
        <authorList>
            <person name="Whitman W."/>
        </authorList>
    </citation>
    <scope>NUCLEOTIDE SEQUENCE [LARGE SCALE GENOMIC DNA]</scope>
    <source>
        <strain evidence="2 3">CECT 3313</strain>
    </source>
</reference>
<comment type="caution">
    <text evidence="2">The sequence shown here is derived from an EMBL/GenBank/DDBJ whole genome shotgun (WGS) entry which is preliminary data.</text>
</comment>
<sequence>MVSSARHHGPRAPPEPVLPRRRVHAEGGRLAVSGPQSPPARVLRLPQTEELFTTGATGAAGSDAGADRLRDVIA</sequence>
<keyword evidence="3" id="KW-1185">Reference proteome</keyword>
<feature type="compositionally biased region" description="Low complexity" evidence="1">
    <location>
        <begin position="54"/>
        <end position="64"/>
    </location>
</feature>
<feature type="region of interest" description="Disordered" evidence="1">
    <location>
        <begin position="54"/>
        <end position="74"/>
    </location>
</feature>
<organism evidence="2 3">
    <name type="scientific">Streptomyces echinatus</name>
    <dbReference type="NCBI Taxonomy" id="67293"/>
    <lineage>
        <taxon>Bacteria</taxon>
        <taxon>Bacillati</taxon>
        <taxon>Actinomycetota</taxon>
        <taxon>Actinomycetes</taxon>
        <taxon>Kitasatosporales</taxon>
        <taxon>Streptomycetaceae</taxon>
        <taxon>Streptomyces</taxon>
    </lineage>
</organism>
<feature type="region of interest" description="Disordered" evidence="1">
    <location>
        <begin position="1"/>
        <end position="40"/>
    </location>
</feature>
<name>A0A7W9UVP9_9ACTN</name>
<protein>
    <submittedName>
        <fullName evidence="2">Uncharacterized protein</fullName>
    </submittedName>
</protein>